<dbReference type="GO" id="GO:0016628">
    <property type="term" value="F:oxidoreductase activity, acting on the CH-CH group of donors, NAD or NADP as acceptor"/>
    <property type="evidence" value="ECO:0007669"/>
    <property type="project" value="UniProtKB-ARBA"/>
</dbReference>
<keyword evidence="6" id="KW-1185">Reference proteome</keyword>
<dbReference type="KEGG" id="psic:J4E96_19800"/>
<dbReference type="Proteomes" id="UP000663937">
    <property type="component" value="Chromosome"/>
</dbReference>
<proteinExistence type="inferred from homology"/>
<dbReference type="Pfam" id="PF00724">
    <property type="entry name" value="Oxidored_FMN"/>
    <property type="match status" value="1"/>
</dbReference>
<evidence type="ECO:0000256" key="1">
    <source>
        <dbReference type="ARBA" id="ARBA00001917"/>
    </source>
</evidence>
<evidence type="ECO:0000256" key="3">
    <source>
        <dbReference type="ARBA" id="ARBA00023002"/>
    </source>
</evidence>
<dbReference type="InterPro" id="IPR001155">
    <property type="entry name" value="OxRdtase_FMN_N"/>
</dbReference>
<dbReference type="PANTHER" id="PTHR22893:SF91">
    <property type="entry name" value="NADPH DEHYDROGENASE 2-RELATED"/>
    <property type="match status" value="1"/>
</dbReference>
<comment type="cofactor">
    <cofactor evidence="1">
        <name>FMN</name>
        <dbReference type="ChEBI" id="CHEBI:58210"/>
    </cofactor>
</comment>
<gene>
    <name evidence="5" type="ORF">J4E96_19800</name>
</gene>
<dbReference type="RefSeq" id="WP_227423753.1">
    <property type="nucleotide sequence ID" value="NZ_CP071868.1"/>
</dbReference>
<dbReference type="GO" id="GO:0005829">
    <property type="term" value="C:cytosol"/>
    <property type="evidence" value="ECO:0007669"/>
    <property type="project" value="TreeGrafter"/>
</dbReference>
<dbReference type="Gene3D" id="3.20.20.70">
    <property type="entry name" value="Aldolase class I"/>
    <property type="match status" value="1"/>
</dbReference>
<comment type="similarity">
    <text evidence="2">Belongs to the NADH:flavin oxidoreductase/NADH oxidase family.</text>
</comment>
<dbReference type="InterPro" id="IPR045247">
    <property type="entry name" value="Oye-like"/>
</dbReference>
<organism evidence="5 6">
    <name type="scientific">Pengzhenrongella sicca</name>
    <dbReference type="NCBI Taxonomy" id="2819238"/>
    <lineage>
        <taxon>Bacteria</taxon>
        <taxon>Bacillati</taxon>
        <taxon>Actinomycetota</taxon>
        <taxon>Actinomycetes</taxon>
        <taxon>Micrococcales</taxon>
        <taxon>Pengzhenrongella</taxon>
    </lineage>
</organism>
<evidence type="ECO:0000259" key="4">
    <source>
        <dbReference type="Pfam" id="PF00724"/>
    </source>
</evidence>
<dbReference type="SUPFAM" id="SSF51395">
    <property type="entry name" value="FMN-linked oxidoreductases"/>
    <property type="match status" value="1"/>
</dbReference>
<reference evidence="5" key="1">
    <citation type="submission" date="2021-03" db="EMBL/GenBank/DDBJ databases">
        <title>Pengzhenrongella sicca gen. nov., sp. nov., a new member of suborder Micrococcineae isolated from High-Arctic tundra soil.</title>
        <authorList>
            <person name="Peng F."/>
        </authorList>
    </citation>
    <scope>NUCLEOTIDE SEQUENCE</scope>
    <source>
        <strain evidence="5">LRZ-2</strain>
    </source>
</reference>
<keyword evidence="3" id="KW-0560">Oxidoreductase</keyword>
<dbReference type="EMBL" id="CP071868">
    <property type="protein sequence ID" value="QTE29469.1"/>
    <property type="molecule type" value="Genomic_DNA"/>
</dbReference>
<evidence type="ECO:0000256" key="2">
    <source>
        <dbReference type="ARBA" id="ARBA00005979"/>
    </source>
</evidence>
<evidence type="ECO:0000313" key="6">
    <source>
        <dbReference type="Proteomes" id="UP000663937"/>
    </source>
</evidence>
<dbReference type="GO" id="GO:0010181">
    <property type="term" value="F:FMN binding"/>
    <property type="evidence" value="ECO:0007669"/>
    <property type="project" value="InterPro"/>
</dbReference>
<dbReference type="AlphaFoldDB" id="A0A8A4ZEN7"/>
<dbReference type="FunFam" id="3.20.20.70:FF:000059">
    <property type="entry name" value="N-ethylmaleimide reductase, FMN-linked"/>
    <property type="match status" value="1"/>
</dbReference>
<evidence type="ECO:0000313" key="5">
    <source>
        <dbReference type="EMBL" id="QTE29469.1"/>
    </source>
</evidence>
<protein>
    <submittedName>
        <fullName evidence="5">Alkene reductase</fullName>
    </submittedName>
</protein>
<accession>A0A8A4ZEN7</accession>
<name>A0A8A4ZEN7_9MICO</name>
<sequence>MTDLFAPFQLGTLTLANRLVMAPLTRNRAGAGEAPTELAAEYYAQRAGSGLIVTEGTQPSAVGQGYPHTPGLHTDAQTAGWRLVADAVHARGGKIVVQLMHAGRISHESITGLQPVAPSAVTPAGEVYTEQGMQAFREPRALETAELPGVVAEFVDAARRAVEAGLDGVELHAANGYLLQQFLAEGSNQRTDGYGGSAANRARLVIEVATAVAAAIGPDKVGIRISPAGKMNDIAEVETAATYAALLDGLNPLGLLYLHVLESPETSFHEQLRARWDGPFIFNTGFTGPSDLATAQTAVDSGATDLFCIGRAFLANPDLVERLRTGAELNVPDTSTFYAGGAAGYTDYPVLV</sequence>
<dbReference type="CDD" id="cd02933">
    <property type="entry name" value="OYE_like_FMN"/>
    <property type="match status" value="1"/>
</dbReference>
<dbReference type="PANTHER" id="PTHR22893">
    <property type="entry name" value="NADH OXIDOREDUCTASE-RELATED"/>
    <property type="match status" value="1"/>
</dbReference>
<feature type="domain" description="NADH:flavin oxidoreductase/NADH oxidase N-terminal" evidence="4">
    <location>
        <begin position="3"/>
        <end position="330"/>
    </location>
</feature>
<dbReference type="InterPro" id="IPR013785">
    <property type="entry name" value="Aldolase_TIM"/>
</dbReference>